<protein>
    <submittedName>
        <fullName evidence="2">Uncharacterized protein</fullName>
    </submittedName>
</protein>
<name>A0A9Q3EDI3_9BASI</name>
<gene>
    <name evidence="2" type="ORF">O181_057837</name>
</gene>
<comment type="caution">
    <text evidence="2">The sequence shown here is derived from an EMBL/GenBank/DDBJ whole genome shotgun (WGS) entry which is preliminary data.</text>
</comment>
<dbReference type="AlphaFoldDB" id="A0A9Q3EDI3"/>
<evidence type="ECO:0000313" key="2">
    <source>
        <dbReference type="EMBL" id="MBW0518122.1"/>
    </source>
</evidence>
<dbReference type="OrthoDB" id="3598195at2759"/>
<accession>A0A9Q3EDI3</accession>
<feature type="compositionally biased region" description="Basic residues" evidence="1">
    <location>
        <begin position="1"/>
        <end position="14"/>
    </location>
</feature>
<sequence length="128" mass="14689">MRVSRKREATKKRSLLSLDPTPQSSSSKRPQNKRNKKGKKSQVSRDKPHAALLNKENKLIGSEKERRIKECLCTHCDGKSPIEKYYKRPQNKPGSSRDFPSKQGKALVGIMMCSMVFTYFLKEHHCAL</sequence>
<evidence type="ECO:0000313" key="3">
    <source>
        <dbReference type="Proteomes" id="UP000765509"/>
    </source>
</evidence>
<feature type="region of interest" description="Disordered" evidence="1">
    <location>
        <begin position="1"/>
        <end position="58"/>
    </location>
</feature>
<feature type="compositionally biased region" description="Polar residues" evidence="1">
    <location>
        <begin position="20"/>
        <end position="29"/>
    </location>
</feature>
<evidence type="ECO:0000256" key="1">
    <source>
        <dbReference type="SAM" id="MobiDB-lite"/>
    </source>
</evidence>
<feature type="compositionally biased region" description="Basic residues" evidence="1">
    <location>
        <begin position="30"/>
        <end position="42"/>
    </location>
</feature>
<dbReference type="EMBL" id="AVOT02026421">
    <property type="protein sequence ID" value="MBW0518122.1"/>
    <property type="molecule type" value="Genomic_DNA"/>
</dbReference>
<feature type="compositionally biased region" description="Basic and acidic residues" evidence="1">
    <location>
        <begin position="43"/>
        <end position="58"/>
    </location>
</feature>
<proteinExistence type="predicted"/>
<dbReference type="Proteomes" id="UP000765509">
    <property type="component" value="Unassembled WGS sequence"/>
</dbReference>
<organism evidence="2 3">
    <name type="scientific">Austropuccinia psidii MF-1</name>
    <dbReference type="NCBI Taxonomy" id="1389203"/>
    <lineage>
        <taxon>Eukaryota</taxon>
        <taxon>Fungi</taxon>
        <taxon>Dikarya</taxon>
        <taxon>Basidiomycota</taxon>
        <taxon>Pucciniomycotina</taxon>
        <taxon>Pucciniomycetes</taxon>
        <taxon>Pucciniales</taxon>
        <taxon>Sphaerophragmiaceae</taxon>
        <taxon>Austropuccinia</taxon>
    </lineage>
</organism>
<keyword evidence="3" id="KW-1185">Reference proteome</keyword>
<reference evidence="2" key="1">
    <citation type="submission" date="2021-03" db="EMBL/GenBank/DDBJ databases">
        <title>Draft genome sequence of rust myrtle Austropuccinia psidii MF-1, a brazilian biotype.</title>
        <authorList>
            <person name="Quecine M.C."/>
            <person name="Pachon D.M.R."/>
            <person name="Bonatelli M.L."/>
            <person name="Correr F.H."/>
            <person name="Franceschini L.M."/>
            <person name="Leite T.F."/>
            <person name="Margarido G.R.A."/>
            <person name="Almeida C.A."/>
            <person name="Ferrarezi J.A."/>
            <person name="Labate C.A."/>
        </authorList>
    </citation>
    <scope>NUCLEOTIDE SEQUENCE</scope>
    <source>
        <strain evidence="2">MF-1</strain>
    </source>
</reference>